<proteinExistence type="predicted"/>
<sequence length="142" mass="15339">MDVSSFHSKNFGDFKMQLGTTDTLWKNVDSTASSSGWSGPKLSTPQQSSAYDFINKTVPNQTNFLTVKNIVPSEECSDKSHDIHSLAALPKNALTLEEVERNHVINATKPAADPAALPSPLAGAVALADLERQLLMRPSAEM</sequence>
<feature type="non-terminal residue" evidence="1">
    <location>
        <position position="142"/>
    </location>
</feature>
<organism evidence="1 2">
    <name type="scientific">Wuchereria bancrofti</name>
    <dbReference type="NCBI Taxonomy" id="6293"/>
    <lineage>
        <taxon>Eukaryota</taxon>
        <taxon>Metazoa</taxon>
        <taxon>Ecdysozoa</taxon>
        <taxon>Nematoda</taxon>
        <taxon>Chromadorea</taxon>
        <taxon>Rhabditida</taxon>
        <taxon>Spirurina</taxon>
        <taxon>Spiruromorpha</taxon>
        <taxon>Filarioidea</taxon>
        <taxon>Onchocercidae</taxon>
        <taxon>Wuchereria</taxon>
    </lineage>
</organism>
<name>J9ADI5_WUCBA</name>
<comment type="caution">
    <text evidence="1">The sequence shown here is derived from an EMBL/GenBank/DDBJ whole genome shotgun (WGS) entry which is preliminary data.</text>
</comment>
<dbReference type="EMBL" id="ADBV01017093">
    <property type="protein sequence ID" value="EJW72040.1"/>
    <property type="molecule type" value="Genomic_DNA"/>
</dbReference>
<dbReference type="AlphaFoldDB" id="J9ADI5"/>
<accession>J9ADI5</accession>
<protein>
    <submittedName>
        <fullName evidence="1">Uncharacterized protein</fullName>
    </submittedName>
</protein>
<evidence type="ECO:0000313" key="2">
    <source>
        <dbReference type="Proteomes" id="UP000004810"/>
    </source>
</evidence>
<dbReference type="Proteomes" id="UP000004810">
    <property type="component" value="Unassembled WGS sequence"/>
</dbReference>
<evidence type="ECO:0000313" key="1">
    <source>
        <dbReference type="EMBL" id="EJW72040.1"/>
    </source>
</evidence>
<gene>
    <name evidence="1" type="ORF">WUBG_17052</name>
</gene>
<reference evidence="2" key="1">
    <citation type="submission" date="2012-08" db="EMBL/GenBank/DDBJ databases">
        <title>The Genome Sequence of Wuchereria bancrofti.</title>
        <authorList>
            <person name="Nutman T.B."/>
            <person name="Fink D.L."/>
            <person name="Russ C."/>
            <person name="Young S."/>
            <person name="Zeng Q."/>
            <person name="Koehrsen M."/>
            <person name="Alvarado L."/>
            <person name="Berlin A."/>
            <person name="Chapman S.B."/>
            <person name="Chen Z."/>
            <person name="Freedman E."/>
            <person name="Gellesch M."/>
            <person name="Goldberg J."/>
            <person name="Griggs A."/>
            <person name="Gujja S."/>
            <person name="Heilman E.R."/>
            <person name="Heiman D."/>
            <person name="Hepburn T."/>
            <person name="Howarth C."/>
            <person name="Jen D."/>
            <person name="Larson L."/>
            <person name="Lewis B."/>
            <person name="Mehta T."/>
            <person name="Park D."/>
            <person name="Pearson M."/>
            <person name="Roberts A."/>
            <person name="Saif S."/>
            <person name="Shea T."/>
            <person name="Shenoy N."/>
            <person name="Sisk P."/>
            <person name="Stolte C."/>
            <person name="Sykes S."/>
            <person name="Walk T."/>
            <person name="White J."/>
            <person name="Yandava C."/>
            <person name="Haas B."/>
            <person name="Henn M.R."/>
            <person name="Nusbaum C."/>
            <person name="Birren B."/>
        </authorList>
    </citation>
    <scope>NUCLEOTIDE SEQUENCE [LARGE SCALE GENOMIC DNA]</scope>
    <source>
        <strain evidence="2">NA</strain>
    </source>
</reference>